<dbReference type="SUPFAM" id="SSF51556">
    <property type="entry name" value="Metallo-dependent hydrolases"/>
    <property type="match status" value="1"/>
</dbReference>
<dbReference type="SUPFAM" id="SSF51338">
    <property type="entry name" value="Composite domain of metallo-dependent hydrolases"/>
    <property type="match status" value="1"/>
</dbReference>
<dbReference type="Pfam" id="PF07969">
    <property type="entry name" value="Amidohydro_3"/>
    <property type="match status" value="2"/>
</dbReference>
<dbReference type="STRING" id="1126833.VN24_07690"/>
<dbReference type="FunFam" id="3.20.20.140:FF:000019">
    <property type="entry name" value="Cytosine deaminase"/>
    <property type="match status" value="1"/>
</dbReference>
<dbReference type="InterPro" id="IPR011059">
    <property type="entry name" value="Metal-dep_hydrolase_composite"/>
</dbReference>
<reference evidence="4 5" key="1">
    <citation type="journal article" date="2015" name="J. Biotechnol.">
        <title>Complete genome sequence of Paenibacillus beijingensis 7188(T) (=DSM 24997(T)), a novel rhizobacterium from jujube garden soil.</title>
        <authorList>
            <person name="Kwak Y."/>
            <person name="Shin J.H."/>
        </authorList>
    </citation>
    <scope>NUCLEOTIDE SEQUENCE [LARGE SCALE GENOMIC DNA]</scope>
    <source>
        <strain evidence="4 5">DSM 24997</strain>
    </source>
</reference>
<dbReference type="PANTHER" id="PTHR32027:SF9">
    <property type="entry name" value="BLL3847 PROTEIN"/>
    <property type="match status" value="1"/>
</dbReference>
<accession>A0A0D5NGS3</accession>
<dbReference type="PANTHER" id="PTHR32027">
    <property type="entry name" value="CYTOSINE DEAMINASE"/>
    <property type="match status" value="1"/>
</dbReference>
<organism evidence="4 5">
    <name type="scientific">Paenibacillus beijingensis</name>
    <dbReference type="NCBI Taxonomy" id="1126833"/>
    <lineage>
        <taxon>Bacteria</taxon>
        <taxon>Bacillati</taxon>
        <taxon>Bacillota</taxon>
        <taxon>Bacilli</taxon>
        <taxon>Bacillales</taxon>
        <taxon>Paenibacillaceae</taxon>
        <taxon>Paenibacillus</taxon>
    </lineage>
</organism>
<evidence type="ECO:0000313" key="5">
    <source>
        <dbReference type="Proteomes" id="UP000032633"/>
    </source>
</evidence>
<dbReference type="RefSeq" id="WP_045669911.1">
    <property type="nucleotide sequence ID" value="NZ_CP011058.1"/>
</dbReference>
<gene>
    <name evidence="4" type="ORF">VN24_07690</name>
</gene>
<dbReference type="GO" id="GO:0016814">
    <property type="term" value="F:hydrolase activity, acting on carbon-nitrogen (but not peptide) bonds, in cyclic amidines"/>
    <property type="evidence" value="ECO:0007669"/>
    <property type="project" value="TreeGrafter"/>
</dbReference>
<dbReference type="GO" id="GO:0046872">
    <property type="term" value="F:metal ion binding"/>
    <property type="evidence" value="ECO:0007669"/>
    <property type="project" value="UniProtKB-KW"/>
</dbReference>
<dbReference type="EMBL" id="CP011058">
    <property type="protein sequence ID" value="AJY74476.1"/>
    <property type="molecule type" value="Genomic_DNA"/>
</dbReference>
<dbReference type="AlphaFoldDB" id="A0A0D5NGS3"/>
<evidence type="ECO:0000259" key="3">
    <source>
        <dbReference type="Pfam" id="PF07969"/>
    </source>
</evidence>
<dbReference type="KEGG" id="pbj:VN24_07690"/>
<keyword evidence="1" id="KW-0479">Metal-binding</keyword>
<protein>
    <submittedName>
        <fullName evidence="4">Amidohydrolase</fullName>
    </submittedName>
</protein>
<feature type="domain" description="Amidohydrolase 3" evidence="3">
    <location>
        <begin position="63"/>
        <end position="108"/>
    </location>
</feature>
<evidence type="ECO:0000313" key="4">
    <source>
        <dbReference type="EMBL" id="AJY74476.1"/>
    </source>
</evidence>
<sequence length="446" mass="48316">MPEPSANMEAVNARLPLADGGGLYKLTIKDGKWASVEPQAGPVVSERHAPISAIGPERLGVSREIDLQGRVLLPGFVDVHMHLDKAYSISHVRNRSGTLLEAIENYRSVAPSFSKETIRSRIVKTALQAASFGSATLRSHLDVPIHLGRDIAFRTIEAALEARELVSGFIDIQYFPMYFYEPGIERELSEFASETLRMGIDGVGGAPHLSADPIANIEWAFQLALAFDRPIDLHSDESDDPSVKTIDTYCDHVLQNGYAGKATAGHLCSLSAMDQNEADRLIAKMAEAGVGAVTLPAVNLYLQGRGDKGNVRRGVTRVRELSEAGVPVAAASDNIQDPFHPFGRGDMLQIGLMTAYAAHLAREEDIGHVLRMLTHVPAAIAGLQSYGVAAGNPASFVVIDALSAEELFQELPATRWVYNKSRWIYASELKKQGIDPQWSALAGGSR</sequence>
<dbReference type="InterPro" id="IPR013108">
    <property type="entry name" value="Amidohydro_3"/>
</dbReference>
<dbReference type="HOGENOM" id="CLU_031758_0_1_9"/>
<dbReference type="Gene3D" id="3.20.20.140">
    <property type="entry name" value="Metal-dependent hydrolases"/>
    <property type="match status" value="1"/>
</dbReference>
<dbReference type="Gene3D" id="2.30.40.10">
    <property type="entry name" value="Urease, subunit C, domain 1"/>
    <property type="match status" value="1"/>
</dbReference>
<feature type="domain" description="Amidohydrolase 3" evidence="3">
    <location>
        <begin position="190"/>
        <end position="405"/>
    </location>
</feature>
<name>A0A0D5NGS3_9BACL</name>
<proteinExistence type="predicted"/>
<keyword evidence="5" id="KW-1185">Reference proteome</keyword>
<dbReference type="PATRIC" id="fig|1126833.4.peg.1692"/>
<dbReference type="Proteomes" id="UP000032633">
    <property type="component" value="Chromosome"/>
</dbReference>
<dbReference type="InterPro" id="IPR032466">
    <property type="entry name" value="Metal_Hydrolase"/>
</dbReference>
<dbReference type="GO" id="GO:0019239">
    <property type="term" value="F:deaminase activity"/>
    <property type="evidence" value="ECO:0007669"/>
    <property type="project" value="UniProtKB-ARBA"/>
</dbReference>
<keyword evidence="2 4" id="KW-0378">Hydrolase</keyword>
<evidence type="ECO:0000256" key="1">
    <source>
        <dbReference type="ARBA" id="ARBA00022723"/>
    </source>
</evidence>
<evidence type="ECO:0000256" key="2">
    <source>
        <dbReference type="ARBA" id="ARBA00022801"/>
    </source>
</evidence>
<dbReference type="CDD" id="cd01293">
    <property type="entry name" value="Bact_CD"/>
    <property type="match status" value="1"/>
</dbReference>
<reference evidence="5" key="2">
    <citation type="submission" date="2015-03" db="EMBL/GenBank/DDBJ databases">
        <title>Genome sequence of Paenibacillus beijingensis strain DSM 24997T.</title>
        <authorList>
            <person name="Kwak Y."/>
            <person name="Shin J.-H."/>
        </authorList>
    </citation>
    <scope>NUCLEOTIDE SEQUENCE [LARGE SCALE GENOMIC DNA]</scope>
    <source>
        <strain evidence="5">DSM 24997</strain>
    </source>
</reference>
<dbReference type="InterPro" id="IPR052349">
    <property type="entry name" value="Metallo-hydrolase_Enzymes"/>
</dbReference>